<evidence type="ECO:0000313" key="2">
    <source>
        <dbReference type="Proteomes" id="UP001295740"/>
    </source>
</evidence>
<keyword evidence="2" id="KW-1185">Reference proteome</keyword>
<accession>A0AAI8VUP9</accession>
<reference evidence="1" key="1">
    <citation type="submission" date="2023-10" db="EMBL/GenBank/DDBJ databases">
        <authorList>
            <person name="Hackl T."/>
        </authorList>
    </citation>
    <scope>NUCLEOTIDE SEQUENCE</scope>
</reference>
<protein>
    <submittedName>
        <fullName evidence="1">Uu.00g063930.m01.CDS01</fullName>
    </submittedName>
</protein>
<sequence length="522" mass="59976">MTGVPSLPFLPIELRAGVLKNLDSYEDLRSAIQSSRSLCSAFYAYRKTILGQIVRNLLEPEAYSAALAVHLCPRNKSQFWDASEKKEASQKDIQDRLGQHIDSCRNSLDELPFPGDERSIADLYRLTCIINWAVDRWTEQSWQINVYKLDRDGKGPTEPECYSLTRTERARLQTMLFRWELLTRTVGLSGGDYPNLPTKQIDAMLDGFDGFEMQQLLTIDNWVLADYRHFLNDFEASFMLELRKAAAYRAALKQAALDQGAQPMEGYDNSVRVSDAVMDHSLPYFLDTQANAFRQPRDQFIGVLQSLGLTLYRHLCEGGYEARRTILTSTYTQFLGLSRDWLTPPFQRWVAMHGCPLTQLIRRRPAPVDDNEYPNDAVRVFIEHLRDTNNNDVDMDDADNSNNSYARSTVPHDDLNEVKFYLQSTGWWFWSDARVTAMGIWQHRLFVVQEPVGLLHDYAEDHAAGRLRRHTAVQRRLVAAQLEVHRDDWLQIADRYRLVDLGTGRGQAEVFRGVLRLNSGVV</sequence>
<dbReference type="EMBL" id="CAUWAG010000018">
    <property type="protein sequence ID" value="CAJ2510768.1"/>
    <property type="molecule type" value="Genomic_DNA"/>
</dbReference>
<comment type="caution">
    <text evidence="1">The sequence shown here is derived from an EMBL/GenBank/DDBJ whole genome shotgun (WGS) entry which is preliminary data.</text>
</comment>
<organism evidence="1 2">
    <name type="scientific">Anthostomella pinea</name>
    <dbReference type="NCBI Taxonomy" id="933095"/>
    <lineage>
        <taxon>Eukaryota</taxon>
        <taxon>Fungi</taxon>
        <taxon>Dikarya</taxon>
        <taxon>Ascomycota</taxon>
        <taxon>Pezizomycotina</taxon>
        <taxon>Sordariomycetes</taxon>
        <taxon>Xylariomycetidae</taxon>
        <taxon>Xylariales</taxon>
        <taxon>Xylariaceae</taxon>
        <taxon>Anthostomella</taxon>
    </lineage>
</organism>
<evidence type="ECO:0000313" key="1">
    <source>
        <dbReference type="EMBL" id="CAJ2510768.1"/>
    </source>
</evidence>
<proteinExistence type="predicted"/>
<gene>
    <name evidence="1" type="ORF">KHLLAP_LOCUS11236</name>
</gene>
<dbReference type="Proteomes" id="UP001295740">
    <property type="component" value="Unassembled WGS sequence"/>
</dbReference>
<dbReference type="AlphaFoldDB" id="A0AAI8VUP9"/>
<name>A0AAI8VUP9_9PEZI</name>